<keyword evidence="5" id="KW-1185">Reference proteome</keyword>
<evidence type="ECO:0000259" key="3">
    <source>
        <dbReference type="Pfam" id="PF00496"/>
    </source>
</evidence>
<feature type="domain" description="Solute-binding protein family 5" evidence="3">
    <location>
        <begin position="105"/>
        <end position="497"/>
    </location>
</feature>
<feature type="compositionally biased region" description="Polar residues" evidence="1">
    <location>
        <begin position="28"/>
        <end position="46"/>
    </location>
</feature>
<sequence length="577" mass="63282">MKKKSWMLLLTLVLVIGTVLAGCGSAEETATTDSGNTTEQGTTDNGTAAEPAATDANLAADQTLHLNLSAEPPTLDPAQAQDSQANTALRFMYEGLATIDADGNPAPGAAESWDVSEDGLTYTFHMREGATWSNGDPVTANDFVFAWERVLSPETVPAPVYAYQLYYINGAEDFNTGKTTDFSKVGVKAVDEKTLEVTLTNPTPYFLGLTSFYTYYPVHKASVEASDAWAADPSTMVTNGPFTLTTWTPGSELSWTKNDKYWDAANIKLTNVTASVVNSGATETASYQGGEIDYAGAPTGEIPTDQIQPLSQQLPDEFKLTDIASTYYYEFNTKAKPFDNVKIRKAFAMAIDRQSLIDNVTKAGQTPAFGFVPTSIAGLNNQSFRDTHPDSEYFKEDAAQAKQLLEEGMKEEGYTTLPPVTLLYNTSENHQKLALAIADMWKKNLGVDIQTKNEEWSVFLESRKTGNFQVARAGWSADYNDPMTYMDMFVSGGGNNNTGYADPAYDKLIDEAYKGGNDLEKRMQDMADAEKMLIQDNMVIMPVYYYTQASLTKPYLKGVTTDFSGAINFTRAYLEEH</sequence>
<dbReference type="Gene3D" id="3.10.105.10">
    <property type="entry name" value="Dipeptide-binding Protein, Domain 3"/>
    <property type="match status" value="1"/>
</dbReference>
<evidence type="ECO:0000313" key="4">
    <source>
        <dbReference type="EMBL" id="NGZ73867.1"/>
    </source>
</evidence>
<dbReference type="Pfam" id="PF00496">
    <property type="entry name" value="SBP_bac_5"/>
    <property type="match status" value="1"/>
</dbReference>
<feature type="chain" id="PRO_5047032651" evidence="2">
    <location>
        <begin position="22"/>
        <end position="577"/>
    </location>
</feature>
<reference evidence="4 5" key="1">
    <citation type="submission" date="2020-01" db="EMBL/GenBank/DDBJ databases">
        <title>Polyphasic characterisation and genomic insights into a novel alkali tolerant bacterium VR-M41.</title>
        <authorList>
            <person name="Vemuluri V.R."/>
        </authorList>
    </citation>
    <scope>NUCLEOTIDE SEQUENCE [LARGE SCALE GENOMIC DNA]</scope>
    <source>
        <strain evidence="4 5">VR-M41</strain>
    </source>
</reference>
<feature type="signal peptide" evidence="2">
    <location>
        <begin position="1"/>
        <end position="21"/>
    </location>
</feature>
<dbReference type="PANTHER" id="PTHR30290">
    <property type="entry name" value="PERIPLASMIC BINDING COMPONENT OF ABC TRANSPORTER"/>
    <property type="match status" value="1"/>
</dbReference>
<dbReference type="InterPro" id="IPR000914">
    <property type="entry name" value="SBP_5_dom"/>
</dbReference>
<evidence type="ECO:0000313" key="5">
    <source>
        <dbReference type="Proteomes" id="UP000800303"/>
    </source>
</evidence>
<accession>A0ABX0EYP6</accession>
<dbReference type="Gene3D" id="3.40.190.10">
    <property type="entry name" value="Periplasmic binding protein-like II"/>
    <property type="match status" value="1"/>
</dbReference>
<organism evidence="4 5">
    <name type="scientific">Saccharibacillus alkalitolerans</name>
    <dbReference type="NCBI Taxonomy" id="2705290"/>
    <lineage>
        <taxon>Bacteria</taxon>
        <taxon>Bacillati</taxon>
        <taxon>Bacillota</taxon>
        <taxon>Bacilli</taxon>
        <taxon>Bacillales</taxon>
        <taxon>Paenibacillaceae</taxon>
        <taxon>Saccharibacillus</taxon>
    </lineage>
</organism>
<dbReference type="SUPFAM" id="SSF53850">
    <property type="entry name" value="Periplasmic binding protein-like II"/>
    <property type="match status" value="1"/>
</dbReference>
<dbReference type="Gene3D" id="3.90.76.10">
    <property type="entry name" value="Dipeptide-binding Protein, Domain 1"/>
    <property type="match status" value="1"/>
</dbReference>
<evidence type="ECO:0000256" key="1">
    <source>
        <dbReference type="SAM" id="MobiDB-lite"/>
    </source>
</evidence>
<dbReference type="EMBL" id="JAAFGS010000001">
    <property type="protein sequence ID" value="NGZ73867.1"/>
    <property type="molecule type" value="Genomic_DNA"/>
</dbReference>
<dbReference type="RefSeq" id="WP_166271639.1">
    <property type="nucleotide sequence ID" value="NZ_JAAFGS010000001.1"/>
</dbReference>
<dbReference type="PIRSF" id="PIRSF002741">
    <property type="entry name" value="MppA"/>
    <property type="match status" value="1"/>
</dbReference>
<comment type="caution">
    <text evidence="4">The sequence shown here is derived from an EMBL/GenBank/DDBJ whole genome shotgun (WGS) entry which is preliminary data.</text>
</comment>
<dbReference type="Proteomes" id="UP000800303">
    <property type="component" value="Unassembled WGS sequence"/>
</dbReference>
<dbReference type="CDD" id="cd08504">
    <property type="entry name" value="PBP2_OppA"/>
    <property type="match status" value="1"/>
</dbReference>
<gene>
    <name evidence="4" type="ORF">GYN08_00960</name>
</gene>
<dbReference type="InterPro" id="IPR039424">
    <property type="entry name" value="SBP_5"/>
</dbReference>
<evidence type="ECO:0000256" key="2">
    <source>
        <dbReference type="SAM" id="SignalP"/>
    </source>
</evidence>
<dbReference type="PANTHER" id="PTHR30290:SF79">
    <property type="entry name" value="DIPEPTIDE-BINDING PROTEIN DPPE"/>
    <property type="match status" value="1"/>
</dbReference>
<proteinExistence type="predicted"/>
<feature type="region of interest" description="Disordered" evidence="1">
    <location>
        <begin position="26"/>
        <end position="49"/>
    </location>
</feature>
<protein>
    <submittedName>
        <fullName evidence="4">Peptide ABC transporter substrate-binding protein</fullName>
    </submittedName>
</protein>
<name>A0ABX0EYP6_9BACL</name>
<dbReference type="InterPro" id="IPR030678">
    <property type="entry name" value="Peptide/Ni-bd"/>
</dbReference>
<keyword evidence="2" id="KW-0732">Signal</keyword>